<feature type="binding site" evidence="12">
    <location>
        <position position="294"/>
    </location>
    <ligand>
        <name>K(+)</name>
        <dbReference type="ChEBI" id="CHEBI:29103"/>
    </ligand>
</feature>
<comment type="function">
    <text evidence="12">Catalyzes the phosphorylation of ribose at O-5 in a reaction requiring ATP and magnesium. The resulting D-ribose-5-phosphate can then be used either for sythesis of nucleotides, histidine, and tryptophan, or as a component of the pentose phosphate pathway.</text>
</comment>
<feature type="binding site" evidence="12">
    <location>
        <position position="288"/>
    </location>
    <ligand>
        <name>K(+)</name>
        <dbReference type="ChEBI" id="CHEBI:29103"/>
    </ligand>
</feature>
<evidence type="ECO:0000256" key="12">
    <source>
        <dbReference type="HAMAP-Rule" id="MF_01987"/>
    </source>
</evidence>
<evidence type="ECO:0000256" key="8">
    <source>
        <dbReference type="ARBA" id="ARBA00022840"/>
    </source>
</evidence>
<reference evidence="14 15" key="1">
    <citation type="journal article" date="2015" name="Genome Announc.">
        <title>Expanding the biotechnology potential of lactobacilli through comparative genomics of 213 strains and associated genera.</title>
        <authorList>
            <person name="Sun Z."/>
            <person name="Harris H.M."/>
            <person name="McCann A."/>
            <person name="Guo C."/>
            <person name="Argimon S."/>
            <person name="Zhang W."/>
            <person name="Yang X."/>
            <person name="Jeffery I.B."/>
            <person name="Cooney J.C."/>
            <person name="Kagawa T.F."/>
            <person name="Liu W."/>
            <person name="Song Y."/>
            <person name="Salvetti E."/>
            <person name="Wrobel A."/>
            <person name="Rasinkangas P."/>
            <person name="Parkhill J."/>
            <person name="Rea M.C."/>
            <person name="O'Sullivan O."/>
            <person name="Ritari J."/>
            <person name="Douillard F.P."/>
            <person name="Paul Ross R."/>
            <person name="Yang R."/>
            <person name="Briner A.E."/>
            <person name="Felis G.E."/>
            <person name="de Vos W.M."/>
            <person name="Barrangou R."/>
            <person name="Klaenhammer T.R."/>
            <person name="Caufield P.W."/>
            <person name="Cui Y."/>
            <person name="Zhang H."/>
            <person name="O'Toole P.W."/>
        </authorList>
    </citation>
    <scope>NUCLEOTIDE SEQUENCE [LARGE SCALE GENOMIC DNA]</scope>
    <source>
        <strain evidence="14 15">DSM 12744</strain>
    </source>
</reference>
<evidence type="ECO:0000256" key="4">
    <source>
        <dbReference type="ARBA" id="ARBA00022679"/>
    </source>
</evidence>
<feature type="binding site" evidence="12">
    <location>
        <position position="186"/>
    </location>
    <ligand>
        <name>ATP</name>
        <dbReference type="ChEBI" id="CHEBI:30616"/>
    </ligand>
</feature>
<evidence type="ECO:0000256" key="6">
    <source>
        <dbReference type="ARBA" id="ARBA00022741"/>
    </source>
</evidence>
<keyword evidence="9 12" id="KW-0460">Magnesium</keyword>
<feature type="binding site" evidence="12">
    <location>
        <begin position="222"/>
        <end position="227"/>
    </location>
    <ligand>
        <name>ATP</name>
        <dbReference type="ChEBI" id="CHEBI:30616"/>
    </ligand>
</feature>
<feature type="binding site" evidence="12">
    <location>
        <position position="285"/>
    </location>
    <ligand>
        <name>K(+)</name>
        <dbReference type="ChEBI" id="CHEBI:29103"/>
    </ligand>
</feature>
<keyword evidence="7 12" id="KW-0418">Kinase</keyword>
<keyword evidence="5 12" id="KW-0479">Metal-binding</keyword>
<dbReference type="GO" id="GO:0005524">
    <property type="term" value="F:ATP binding"/>
    <property type="evidence" value="ECO:0007669"/>
    <property type="project" value="UniProtKB-UniRule"/>
</dbReference>
<evidence type="ECO:0000256" key="3">
    <source>
        <dbReference type="ARBA" id="ARBA00016943"/>
    </source>
</evidence>
<dbReference type="PROSITE" id="PS00584">
    <property type="entry name" value="PFKB_KINASES_2"/>
    <property type="match status" value="1"/>
</dbReference>
<dbReference type="InterPro" id="IPR029056">
    <property type="entry name" value="Ribokinase-like"/>
</dbReference>
<feature type="binding site" evidence="12">
    <location>
        <position position="250"/>
    </location>
    <ligand>
        <name>K(+)</name>
        <dbReference type="ChEBI" id="CHEBI:29103"/>
    </ligand>
</feature>
<evidence type="ECO:0000256" key="5">
    <source>
        <dbReference type="ARBA" id="ARBA00022723"/>
    </source>
</evidence>
<dbReference type="PRINTS" id="PR00990">
    <property type="entry name" value="RIBOKINASE"/>
</dbReference>
<comment type="subunit">
    <text evidence="12">Homodimer.</text>
</comment>
<evidence type="ECO:0000256" key="7">
    <source>
        <dbReference type="ARBA" id="ARBA00022777"/>
    </source>
</evidence>
<dbReference type="PATRIC" id="fig|1423792.3.peg.367"/>
<dbReference type="HAMAP" id="MF_01987">
    <property type="entry name" value="Ribokinase"/>
    <property type="match status" value="1"/>
</dbReference>
<dbReference type="GO" id="GO:0046872">
    <property type="term" value="F:metal ion binding"/>
    <property type="evidence" value="ECO:0007669"/>
    <property type="project" value="UniProtKB-KW"/>
</dbReference>
<keyword evidence="11 12" id="KW-0119">Carbohydrate metabolism</keyword>
<comment type="activity regulation">
    <text evidence="12">Activated by a monovalent cation that binds near, but not in, the active site. The most likely occupant of the site in vivo is potassium. Ion binding induces a conformational change that may alter substrate affinity.</text>
</comment>
<dbReference type="NCBIfam" id="TIGR02152">
    <property type="entry name" value="D_ribokin_bact"/>
    <property type="match status" value="1"/>
</dbReference>
<keyword evidence="12" id="KW-0963">Cytoplasm</keyword>
<keyword evidence="10 12" id="KW-0630">Potassium</keyword>
<evidence type="ECO:0000256" key="2">
    <source>
        <dbReference type="ARBA" id="ARBA00012035"/>
    </source>
</evidence>
<name>A0A0R1N8N0_9LACO</name>
<dbReference type="Proteomes" id="UP000051330">
    <property type="component" value="Unassembled WGS sequence"/>
</dbReference>
<dbReference type="GO" id="GO:0004747">
    <property type="term" value="F:ribokinase activity"/>
    <property type="evidence" value="ECO:0007669"/>
    <property type="project" value="UniProtKB-UniRule"/>
</dbReference>
<comment type="similarity">
    <text evidence="12">Belongs to the carbohydrate kinase PfkB family. Ribokinase subfamily.</text>
</comment>
<feature type="binding site" evidence="12">
    <location>
        <begin position="40"/>
        <end position="44"/>
    </location>
    <ligand>
        <name>substrate</name>
    </ligand>
</feature>
<dbReference type="STRING" id="1423792.FD09_GL000365"/>
<dbReference type="InterPro" id="IPR002139">
    <property type="entry name" value="Ribo/fructo_kinase"/>
</dbReference>
<dbReference type="PANTHER" id="PTHR10584">
    <property type="entry name" value="SUGAR KINASE"/>
    <property type="match status" value="1"/>
</dbReference>
<keyword evidence="15" id="KW-1185">Reference proteome</keyword>
<comment type="caution">
    <text evidence="14">The sequence shown here is derived from an EMBL/GenBank/DDBJ whole genome shotgun (WGS) entry which is preliminary data.</text>
</comment>
<dbReference type="GO" id="GO:0005829">
    <property type="term" value="C:cytosol"/>
    <property type="evidence" value="ECO:0007669"/>
    <property type="project" value="TreeGrafter"/>
</dbReference>
<dbReference type="PANTHER" id="PTHR10584:SF166">
    <property type="entry name" value="RIBOKINASE"/>
    <property type="match status" value="1"/>
</dbReference>
<dbReference type="Pfam" id="PF00294">
    <property type="entry name" value="PfkB"/>
    <property type="match status" value="1"/>
</dbReference>
<feature type="binding site" evidence="12">
    <location>
        <begin position="253"/>
        <end position="254"/>
    </location>
    <ligand>
        <name>ATP</name>
        <dbReference type="ChEBI" id="CHEBI:30616"/>
    </ligand>
</feature>
<evidence type="ECO:0000313" key="15">
    <source>
        <dbReference type="Proteomes" id="UP000051330"/>
    </source>
</evidence>
<dbReference type="AlphaFoldDB" id="A0A0R1N8N0"/>
<feature type="domain" description="Carbohydrate kinase PfkB" evidence="13">
    <location>
        <begin position="5"/>
        <end position="296"/>
    </location>
</feature>
<gene>
    <name evidence="12" type="primary">rbsK</name>
    <name evidence="14" type="ORF">FD09_GL000365</name>
</gene>
<evidence type="ECO:0000256" key="9">
    <source>
        <dbReference type="ARBA" id="ARBA00022842"/>
    </source>
</evidence>
<feature type="binding site" evidence="12">
    <location>
        <position position="254"/>
    </location>
    <ligand>
        <name>substrate</name>
    </ligand>
</feature>
<dbReference type="EC" id="2.7.1.15" evidence="2 12"/>
<feature type="binding site" evidence="12">
    <location>
        <position position="248"/>
    </location>
    <ligand>
        <name>K(+)</name>
        <dbReference type="ChEBI" id="CHEBI:29103"/>
    </ligand>
</feature>
<feature type="binding site" evidence="12">
    <location>
        <begin position="12"/>
        <end position="14"/>
    </location>
    <ligand>
        <name>substrate</name>
    </ligand>
</feature>
<dbReference type="InterPro" id="IPR011611">
    <property type="entry name" value="PfkB_dom"/>
</dbReference>
<feature type="active site" description="Proton acceptor" evidence="12">
    <location>
        <position position="254"/>
    </location>
</feature>
<dbReference type="CDD" id="cd01174">
    <property type="entry name" value="ribokinase"/>
    <property type="match status" value="1"/>
</dbReference>
<dbReference type="InterPro" id="IPR011877">
    <property type="entry name" value="Ribokinase"/>
</dbReference>
<comment type="catalytic activity">
    <reaction evidence="12">
        <text>D-ribose + ATP = D-ribose 5-phosphate + ADP + H(+)</text>
        <dbReference type="Rhea" id="RHEA:13697"/>
        <dbReference type="ChEBI" id="CHEBI:15378"/>
        <dbReference type="ChEBI" id="CHEBI:30616"/>
        <dbReference type="ChEBI" id="CHEBI:47013"/>
        <dbReference type="ChEBI" id="CHEBI:78346"/>
        <dbReference type="ChEBI" id="CHEBI:456216"/>
        <dbReference type="EC" id="2.7.1.15"/>
    </reaction>
</comment>
<dbReference type="SUPFAM" id="SSF53613">
    <property type="entry name" value="Ribokinase-like"/>
    <property type="match status" value="1"/>
</dbReference>
<dbReference type="Gene3D" id="3.40.1190.20">
    <property type="match status" value="1"/>
</dbReference>
<comment type="subcellular location">
    <subcellularLocation>
        <location evidence="12">Cytoplasm</location>
    </subcellularLocation>
</comment>
<dbReference type="EMBL" id="AZEC01000001">
    <property type="protein sequence ID" value="KRL14708.1"/>
    <property type="molecule type" value="Genomic_DNA"/>
</dbReference>
<evidence type="ECO:0000256" key="11">
    <source>
        <dbReference type="ARBA" id="ARBA00023277"/>
    </source>
</evidence>
<sequence>MINTVTVIGSINVDNILHIQALPKPGETIAMSGYSTAGGGKGANQAIAAARSGAKTAFIGAVGNDANGEYMKTQLLENGINVQAVKTTSEAATGQAYILLQSSGQNSIIIDHGANAQVTVADVDAVAAAIQSSTFLVTEFETPLPADEEAFQIARAAGVKTILNPAPAVAQIPESLLRLTDIIVPNETESQAITGISVDDEPSLKASAEYYHKLGVETVIITLGDRGAYVASGNISELVPAYKVQAVDTTAAGDTFIGALAAELRPDGSNLLAAVQYASRAASLTVQKLGAFPSIPLRKSVLLAQKE</sequence>
<proteinExistence type="inferred from homology"/>
<dbReference type="InterPro" id="IPR002173">
    <property type="entry name" value="Carboh/pur_kinase_PfkB_CS"/>
</dbReference>
<evidence type="ECO:0000256" key="1">
    <source>
        <dbReference type="ARBA" id="ARBA00005380"/>
    </source>
</evidence>
<comment type="similarity">
    <text evidence="1">Belongs to the carbohydrate kinase pfkB family.</text>
</comment>
<comment type="pathway">
    <text evidence="12">Carbohydrate metabolism; D-ribose degradation; D-ribose 5-phosphate from beta-D-ribopyranose: step 2/2.</text>
</comment>
<evidence type="ECO:0000256" key="10">
    <source>
        <dbReference type="ARBA" id="ARBA00022958"/>
    </source>
</evidence>
<keyword evidence="6 12" id="KW-0547">Nucleotide-binding</keyword>
<feature type="binding site" evidence="12">
    <location>
        <position position="141"/>
    </location>
    <ligand>
        <name>substrate</name>
    </ligand>
</feature>
<evidence type="ECO:0000313" key="14">
    <source>
        <dbReference type="EMBL" id="KRL14708.1"/>
    </source>
</evidence>
<keyword evidence="4 12" id="KW-0808">Transferase</keyword>
<comment type="caution">
    <text evidence="12">Lacks conserved residue(s) required for the propagation of feature annotation.</text>
</comment>
<organism evidence="14 15">
    <name type="scientific">Schleiferilactobacillus perolens DSM 12744</name>
    <dbReference type="NCBI Taxonomy" id="1423792"/>
    <lineage>
        <taxon>Bacteria</taxon>
        <taxon>Bacillati</taxon>
        <taxon>Bacillota</taxon>
        <taxon>Bacilli</taxon>
        <taxon>Lactobacillales</taxon>
        <taxon>Lactobacillaceae</taxon>
        <taxon>Schleiferilactobacillus</taxon>
    </lineage>
</organism>
<feature type="binding site" evidence="12">
    <location>
        <position position="290"/>
    </location>
    <ligand>
        <name>K(+)</name>
        <dbReference type="ChEBI" id="CHEBI:29103"/>
    </ligand>
</feature>
<accession>A0A0R1N8N0</accession>
<comment type="cofactor">
    <cofactor evidence="12">
        <name>Mg(2+)</name>
        <dbReference type="ChEBI" id="CHEBI:18420"/>
    </cofactor>
    <text evidence="12">Requires a divalent cation, most likely magnesium in vivo, as an electrophilic catalyst to aid phosphoryl group transfer. It is the chelate of the metal and the nucleotide that is the actual substrate.</text>
</comment>
<evidence type="ECO:0000259" key="13">
    <source>
        <dbReference type="Pfam" id="PF00294"/>
    </source>
</evidence>
<dbReference type="GO" id="GO:0019303">
    <property type="term" value="P:D-ribose catabolic process"/>
    <property type="evidence" value="ECO:0007669"/>
    <property type="project" value="UniProtKB-UniRule"/>
</dbReference>
<keyword evidence="8 12" id="KW-0067">ATP-binding</keyword>
<dbReference type="UniPathway" id="UPA00916">
    <property type="reaction ID" value="UER00889"/>
</dbReference>
<protein>
    <recommendedName>
        <fullName evidence="3 12">Ribokinase</fullName>
        <shortName evidence="12">RK</shortName>
        <ecNumber evidence="2 12">2.7.1.15</ecNumber>
    </recommendedName>
</protein>